<evidence type="ECO:0000256" key="3">
    <source>
        <dbReference type="ARBA" id="ARBA00022833"/>
    </source>
</evidence>
<keyword evidence="4" id="KW-0238">DNA-binding</keyword>
<feature type="compositionally biased region" description="Low complexity" evidence="6">
    <location>
        <begin position="1187"/>
        <end position="1201"/>
    </location>
</feature>
<evidence type="ECO:0000256" key="6">
    <source>
        <dbReference type="SAM" id="MobiDB-lite"/>
    </source>
</evidence>
<evidence type="ECO:0000313" key="8">
    <source>
        <dbReference type="EMBL" id="CAA7389443.1"/>
    </source>
</evidence>
<reference evidence="8" key="1">
    <citation type="submission" date="2020-02" db="EMBL/GenBank/DDBJ databases">
        <authorList>
            <person name="Scholz U."/>
            <person name="Mascher M."/>
            <person name="Fiebig A."/>
        </authorList>
    </citation>
    <scope>NUCLEOTIDE SEQUENCE</scope>
</reference>
<feature type="compositionally biased region" description="Polar residues" evidence="6">
    <location>
        <begin position="946"/>
        <end position="957"/>
    </location>
</feature>
<organism evidence="8 9">
    <name type="scientific">Spirodela intermedia</name>
    <name type="common">Intermediate duckweed</name>
    <dbReference type="NCBI Taxonomy" id="51605"/>
    <lineage>
        <taxon>Eukaryota</taxon>
        <taxon>Viridiplantae</taxon>
        <taxon>Streptophyta</taxon>
        <taxon>Embryophyta</taxon>
        <taxon>Tracheophyta</taxon>
        <taxon>Spermatophyta</taxon>
        <taxon>Magnoliopsida</taxon>
        <taxon>Liliopsida</taxon>
        <taxon>Araceae</taxon>
        <taxon>Lemnoideae</taxon>
        <taxon>Spirodela</taxon>
    </lineage>
</organism>
<dbReference type="GO" id="GO:0008270">
    <property type="term" value="F:zinc ion binding"/>
    <property type="evidence" value="ECO:0007669"/>
    <property type="project" value="UniProtKB-KW"/>
</dbReference>
<dbReference type="OrthoDB" id="10258692at2759"/>
<feature type="region of interest" description="Disordered" evidence="6">
    <location>
        <begin position="1"/>
        <end position="172"/>
    </location>
</feature>
<keyword evidence="5" id="KW-0539">Nucleus</keyword>
<dbReference type="InterPro" id="IPR017884">
    <property type="entry name" value="SANT_dom"/>
</dbReference>
<keyword evidence="9" id="KW-1185">Reference proteome</keyword>
<evidence type="ECO:0000256" key="2">
    <source>
        <dbReference type="ARBA" id="ARBA00022771"/>
    </source>
</evidence>
<dbReference type="GO" id="GO:0005634">
    <property type="term" value="C:nucleus"/>
    <property type="evidence" value="ECO:0007669"/>
    <property type="project" value="UniProtKB-ARBA"/>
</dbReference>
<feature type="compositionally biased region" description="Basic and acidic residues" evidence="6">
    <location>
        <begin position="78"/>
        <end position="87"/>
    </location>
</feature>
<protein>
    <recommendedName>
        <fullName evidence="7">SANT domain-containing protein</fullName>
    </recommendedName>
</protein>
<evidence type="ECO:0000313" key="9">
    <source>
        <dbReference type="Proteomes" id="UP000663760"/>
    </source>
</evidence>
<dbReference type="Proteomes" id="UP000663760">
    <property type="component" value="Chromosome 1"/>
</dbReference>
<feature type="compositionally biased region" description="Basic and acidic residues" evidence="6">
    <location>
        <begin position="7"/>
        <end position="23"/>
    </location>
</feature>
<sequence length="1487" mass="161298">MPPEPLPWDRRDLIFREKKHDRGAPYPDALGSGGSSSTPRWRETCPAARDFPAPSPRRPHHGGSGSGSGYHDPFPEDPCSRSEDKGFRSYQSGRYAGGGYQNNNNREAGGCFRRSSWDSGDLLRQNHDSAATQGSVADSLSHPSSHLLSYDDKHDETGGGGDHGMRAVHKQDRDLDHSLGSLAWKSLKWNRSSSFSSSSKVLRSESDGGRLEVLLPPGRETPIESPVASPLSLDEDLSRKKQRLGWGQGLAKYERAKTEVSDEVCGRHPSQSDDASPRVVALPGNTSPATPASITCSSSHGGDDKVFSEVANSDAIINSSNLPGDDIKHFLEEFSINSEFLDLSSLSGSTSVLAYLLHPEDASSADSCFMRQTAMNKLLLVKDQVLKQLEKTELDIDLFEYELKKLKRDECKRGYLEQSSSKLDSDSKKNDICQISTTSPVDDLLRSPEEHTSIAAKVSGSSPVLVSAVVSSVGTEPLDELYGEDTVLGGFSPGTVKSDFRESVPVEKGLSDPSTLQVTIHDGSSSVMPDADLRFPSVVGSEQASVHGGFTTPGLGASGCPVFSAMNFGQDFQNVTASIIACNQESANKASQVLDAGFSSNSSAFQTSGSHDKFSDQEKELLIRSKIGVRKCFLKFKEKLLALKYRAFQHLWKEDLQLLHIKKYRSKSHRRIELNCRSSQNVMQKSRSFLRSKSPLSGGMTLVPTPEILEFTGRLLSDSHIKVHRNILRMPALILDEKEKIRSRFITNNGLVEDPCSYEKERSMINPWTPDECKIFMEMLAIYGKDFAKISSFLNHKTTADCIEFYYKNHKSEDFEKVKKSLGLRKTMEVVPASTYLVTSSNKWKREINAVSLDVLRAASMIAAQDDDNMRVQKFSGRSTFQRHQNHGAPSEADILMQEQETSAADVLVGICGAVSRESMSYSGAKFFDPGEKTNFMVVERRLPSEASQLGEGSSSDEGCDDLGSSDWTDEEKSSFISALSSHGRDFARISHCVGSRSMEQCKIFFSKARKCLGLDAILSGSGGAEPGRNHPGNASRLDMDSAACTKPSGSKIKQDFTHSSPNACNTASVPAVEIPRQADPEKCIGQQREVGVPSLETLLKVDDPISVKKEDPCFGLTEGKALKADIMPNGSMQRGEFSEQPLIDIKGEKDASHLTNEPKGLPRDDQCLVPKTEPTDDDQQKETSSRSDNSASSSSSGFTSKTKADDGVSSLPEGKPLDLLPGLHQRPHSVSRVAKRVNARPQQPSVSEDRGGKKQKTFPCREDLPSILGGYPLPAATEAPPVLLHDCPKKRGGDTSPPEAFLPDSHRENGGGGSWRQHELRPCSNGSFKGTEQPVRTGDVKIFGKILSHPSPPQRPSSPGKSATAAPRGLPATPEPGAFLAKYPPSYGFVRQAYMPTFSLDGGRCDAAMAADVQKKHGGSGGFQHQGRVGLGHRVPGGGGGGMLLGSKGCTGGISDPVAAIKLHYAARAAGVLAREEESWRADVGR</sequence>
<dbReference type="PROSITE" id="PS51293">
    <property type="entry name" value="SANT"/>
    <property type="match status" value="2"/>
</dbReference>
<keyword evidence="3" id="KW-0862">Zinc</keyword>
<dbReference type="EMBL" id="LR746264">
    <property type="protein sequence ID" value="CAA7389443.1"/>
    <property type="molecule type" value="Genomic_DNA"/>
</dbReference>
<feature type="region of interest" description="Disordered" evidence="6">
    <location>
        <begin position="945"/>
        <end position="969"/>
    </location>
</feature>
<dbReference type="SUPFAM" id="SSF46689">
    <property type="entry name" value="Homeodomain-like"/>
    <property type="match status" value="2"/>
</dbReference>
<evidence type="ECO:0000259" key="7">
    <source>
        <dbReference type="PROSITE" id="PS51293"/>
    </source>
</evidence>
<dbReference type="InterPro" id="IPR009057">
    <property type="entry name" value="Homeodomain-like_sf"/>
</dbReference>
<keyword evidence="1" id="KW-0479">Metal-binding</keyword>
<name>A0A7I8JZI5_SPIIN</name>
<feature type="region of interest" description="Disordered" evidence="6">
    <location>
        <begin position="1153"/>
        <end position="1374"/>
    </location>
</feature>
<feature type="compositionally biased region" description="Low complexity" evidence="6">
    <location>
        <begin position="139"/>
        <end position="148"/>
    </location>
</feature>
<gene>
    <name evidence="8" type="ORF">SI8410_01001491</name>
</gene>
<evidence type="ECO:0000256" key="5">
    <source>
        <dbReference type="ARBA" id="ARBA00023242"/>
    </source>
</evidence>
<dbReference type="PANTHER" id="PTHR47340">
    <property type="entry name" value="DUPLICATED HOMEODOMAIN-LIKE SUPERFAMILY PROTEIN"/>
    <property type="match status" value="1"/>
</dbReference>
<proteinExistence type="predicted"/>
<feature type="compositionally biased region" description="Basic and acidic residues" evidence="6">
    <location>
        <begin position="149"/>
        <end position="172"/>
    </location>
</feature>
<dbReference type="Gene3D" id="1.20.58.1880">
    <property type="match status" value="1"/>
</dbReference>
<feature type="domain" description="SANT" evidence="7">
    <location>
        <begin position="763"/>
        <end position="814"/>
    </location>
</feature>
<evidence type="ECO:0000256" key="4">
    <source>
        <dbReference type="ARBA" id="ARBA00023125"/>
    </source>
</evidence>
<dbReference type="Pfam" id="PF00249">
    <property type="entry name" value="Myb_DNA-binding"/>
    <property type="match status" value="2"/>
</dbReference>
<dbReference type="CDD" id="cd00167">
    <property type="entry name" value="SANT"/>
    <property type="match status" value="1"/>
</dbReference>
<dbReference type="InterPro" id="IPR001005">
    <property type="entry name" value="SANT/Myb"/>
</dbReference>
<accession>A0A7I8JZI5</accession>
<dbReference type="GO" id="GO:0003677">
    <property type="term" value="F:DNA binding"/>
    <property type="evidence" value="ECO:0007669"/>
    <property type="project" value="UniProtKB-KW"/>
</dbReference>
<dbReference type="Gene3D" id="1.10.10.60">
    <property type="entry name" value="Homeodomain-like"/>
    <property type="match status" value="1"/>
</dbReference>
<feature type="region of interest" description="Disordered" evidence="6">
    <location>
        <begin position="198"/>
        <end position="231"/>
    </location>
</feature>
<dbReference type="SMART" id="SM00717">
    <property type="entry name" value="SANT"/>
    <property type="match status" value="2"/>
</dbReference>
<dbReference type="PANTHER" id="PTHR47340:SF1">
    <property type="entry name" value="DUPLICATED HOMEODOMAIN-LIKE SUPERFAMILY PROTEIN"/>
    <property type="match status" value="1"/>
</dbReference>
<dbReference type="FunFam" id="1.10.10.60:FF:000012">
    <property type="entry name" value="Metastasis-associated 1 family, member 3"/>
    <property type="match status" value="1"/>
</dbReference>
<feature type="domain" description="SANT" evidence="7">
    <location>
        <begin position="963"/>
        <end position="1014"/>
    </location>
</feature>
<feature type="compositionally biased region" description="Polar residues" evidence="6">
    <location>
        <begin position="128"/>
        <end position="138"/>
    </location>
</feature>
<keyword evidence="2" id="KW-0863">Zinc-finger</keyword>
<evidence type="ECO:0000256" key="1">
    <source>
        <dbReference type="ARBA" id="ARBA00022723"/>
    </source>
</evidence>
<feature type="compositionally biased region" description="Basic residues" evidence="6">
    <location>
        <begin position="1226"/>
        <end position="1239"/>
    </location>
</feature>